<feature type="region of interest" description="Disordered" evidence="1">
    <location>
        <begin position="1"/>
        <end position="27"/>
    </location>
</feature>
<reference evidence="2" key="1">
    <citation type="submission" date="2022-12" db="EMBL/GenBank/DDBJ databases">
        <authorList>
            <person name="Webb A."/>
        </authorList>
    </citation>
    <scope>NUCLEOTIDE SEQUENCE</scope>
    <source>
        <strain evidence="2">Hp1</strain>
    </source>
</reference>
<comment type="caution">
    <text evidence="2">The sequence shown here is derived from an EMBL/GenBank/DDBJ whole genome shotgun (WGS) entry which is preliminary data.</text>
</comment>
<evidence type="ECO:0000256" key="1">
    <source>
        <dbReference type="SAM" id="MobiDB-lite"/>
    </source>
</evidence>
<gene>
    <name evidence="2" type="ORF">HBR001_LOCUS1236</name>
</gene>
<evidence type="ECO:0000313" key="3">
    <source>
        <dbReference type="Proteomes" id="UP001162031"/>
    </source>
</evidence>
<feature type="region of interest" description="Disordered" evidence="1">
    <location>
        <begin position="57"/>
        <end position="77"/>
    </location>
</feature>
<sequence>MPPSPSSVERPEGEQQRGGDYMATRTTKDETLWDEEHHLLRMDPSLITESQQLAFLPRTTAHEASGTFSSATESRKT</sequence>
<evidence type="ECO:0008006" key="4">
    <source>
        <dbReference type="Google" id="ProtNLM"/>
    </source>
</evidence>
<keyword evidence="3" id="KW-1185">Reference proteome</keyword>
<organism evidence="2 3">
    <name type="scientific">Hyaloperonospora brassicae</name>
    <name type="common">Brassica downy mildew</name>
    <name type="synonym">Peronospora brassicae</name>
    <dbReference type="NCBI Taxonomy" id="162125"/>
    <lineage>
        <taxon>Eukaryota</taxon>
        <taxon>Sar</taxon>
        <taxon>Stramenopiles</taxon>
        <taxon>Oomycota</taxon>
        <taxon>Peronosporomycetes</taxon>
        <taxon>Peronosporales</taxon>
        <taxon>Peronosporaceae</taxon>
        <taxon>Hyaloperonospora</taxon>
    </lineage>
</organism>
<dbReference type="AlphaFoldDB" id="A0AAV0T5I2"/>
<protein>
    <recommendedName>
        <fullName evidence="4">RxLR effector candidate protein</fullName>
    </recommendedName>
</protein>
<accession>A0AAV0T5I2</accession>
<dbReference type="Proteomes" id="UP001162031">
    <property type="component" value="Unassembled WGS sequence"/>
</dbReference>
<evidence type="ECO:0000313" key="2">
    <source>
        <dbReference type="EMBL" id="CAI5714402.1"/>
    </source>
</evidence>
<dbReference type="EMBL" id="CANTFL010000123">
    <property type="protein sequence ID" value="CAI5714402.1"/>
    <property type="molecule type" value="Genomic_DNA"/>
</dbReference>
<proteinExistence type="predicted"/>
<feature type="compositionally biased region" description="Polar residues" evidence="1">
    <location>
        <begin position="66"/>
        <end position="77"/>
    </location>
</feature>
<name>A0AAV0T5I2_HYABA</name>